<dbReference type="Proteomes" id="UP000092125">
    <property type="component" value="Unassembled WGS sequence"/>
</dbReference>
<name>A0AAP7L160_STEMA</name>
<dbReference type="EMBL" id="LYVI01000004">
    <property type="protein sequence ID" value="OBU62007.1"/>
    <property type="molecule type" value="Genomic_DNA"/>
</dbReference>
<protein>
    <recommendedName>
        <fullName evidence="5">Transmembrane protein</fullName>
    </recommendedName>
</protein>
<keyword evidence="2" id="KW-0812">Transmembrane</keyword>
<evidence type="ECO:0000313" key="3">
    <source>
        <dbReference type="EMBL" id="OBU62007.1"/>
    </source>
</evidence>
<evidence type="ECO:0008006" key="5">
    <source>
        <dbReference type="Google" id="ProtNLM"/>
    </source>
</evidence>
<proteinExistence type="predicted"/>
<evidence type="ECO:0000256" key="2">
    <source>
        <dbReference type="SAM" id="Phobius"/>
    </source>
</evidence>
<dbReference type="AlphaFoldDB" id="A0AAP7L160"/>
<reference evidence="3 4" key="1">
    <citation type="submission" date="2016-05" db="EMBL/GenBank/DDBJ databases">
        <title>Draft Genome Sequences of Stenotrophomonas maltophilia Strains Sm32COP, Sm41DVV, Sm46PAILV, SmF3, SmF22, SmSOFb1 and SmCVFa1, Isolated from Different Manures, in France.</title>
        <authorList>
            <person name="Nazaret S."/>
            <person name="Bodilis J."/>
        </authorList>
    </citation>
    <scope>NUCLEOTIDE SEQUENCE [LARGE SCALE GENOMIC DNA]</scope>
    <source>
        <strain evidence="3 4">Sm41DVV</strain>
    </source>
</reference>
<feature type="transmembrane region" description="Helical" evidence="2">
    <location>
        <begin position="60"/>
        <end position="83"/>
    </location>
</feature>
<gene>
    <name evidence="3" type="ORF">A9K56_08220</name>
</gene>
<keyword evidence="2" id="KW-1133">Transmembrane helix</keyword>
<feature type="region of interest" description="Disordered" evidence="1">
    <location>
        <begin position="1"/>
        <end position="20"/>
    </location>
</feature>
<evidence type="ECO:0000313" key="4">
    <source>
        <dbReference type="Proteomes" id="UP000092125"/>
    </source>
</evidence>
<organism evidence="3 4">
    <name type="scientific">Stenotrophomonas maltophilia</name>
    <name type="common">Pseudomonas maltophilia</name>
    <name type="synonym">Xanthomonas maltophilia</name>
    <dbReference type="NCBI Taxonomy" id="40324"/>
    <lineage>
        <taxon>Bacteria</taxon>
        <taxon>Pseudomonadati</taxon>
        <taxon>Pseudomonadota</taxon>
        <taxon>Gammaproteobacteria</taxon>
        <taxon>Lysobacterales</taxon>
        <taxon>Lysobacteraceae</taxon>
        <taxon>Stenotrophomonas</taxon>
        <taxon>Stenotrophomonas maltophilia group</taxon>
    </lineage>
</organism>
<sequence length="98" mass="10557">MTEPGGDKPSIGQPLARAEGACSNDASGRLLPTILAPWTARVGVTYLLVALSRTLLGDVVLLPALAAFLHPLAWIGRVLFVSAHAWLRRRRRPALVPR</sequence>
<keyword evidence="2" id="KW-0472">Membrane</keyword>
<accession>A0AAP7L160</accession>
<evidence type="ECO:0000256" key="1">
    <source>
        <dbReference type="SAM" id="MobiDB-lite"/>
    </source>
</evidence>
<comment type="caution">
    <text evidence="3">The sequence shown here is derived from an EMBL/GenBank/DDBJ whole genome shotgun (WGS) entry which is preliminary data.</text>
</comment>